<evidence type="ECO:0000256" key="2">
    <source>
        <dbReference type="SAM" id="MobiDB-lite"/>
    </source>
</evidence>
<sequence length="341" mass="38906">MFAPVRAPTVNRGSEPTSLDTSPSRIPTIRRPSSIPTSRVPIRRLAGVPTRNTSPVRATPLEEVTSASACSLPLLLSSENTVADHELIQPSSRKEKSHHRVIELNKVRLLKLQHKKLENLQTELMLKIRTLAPQRLQGVYKFVAVVVNEKCKVESVHDLKERCRAVVDSKLRMHHRLEEAHVGPDKARHSIDKQLAQIAFLVGELKEARELIVNLQQRQDVMDKGVMEKDLVIAELNEKYRNTMMQISKLKEALNIKSIESETQSQVEGRLNKEITKLREKIDLDQQKLTARNHLINSLQKTEQENRAKLDKMYCQVGEKNTLISQSRGRELKAMPMLLCR</sequence>
<proteinExistence type="predicted"/>
<comment type="caution">
    <text evidence="3">The sequence shown here is derived from an EMBL/GenBank/DDBJ whole genome shotgun (WGS) entry which is preliminary data.</text>
</comment>
<reference evidence="3" key="1">
    <citation type="journal article" date="2023" name="Genome Biol. Evol.">
        <title>Long-read-based Genome Assembly of Drosophila gunungcola Reveals Fewer Chemosensory Genes in Flower-breeding Species.</title>
        <authorList>
            <person name="Negi A."/>
            <person name="Liao B.Y."/>
            <person name="Yeh S.D."/>
        </authorList>
    </citation>
    <scope>NUCLEOTIDE SEQUENCE</scope>
    <source>
        <strain evidence="3">Sukarami</strain>
    </source>
</reference>
<gene>
    <name evidence="3" type="ORF">M5D96_014142</name>
</gene>
<dbReference type="AlphaFoldDB" id="A0A9P9YAR8"/>
<organism evidence="3 4">
    <name type="scientific">Drosophila gunungcola</name>
    <name type="common">fruit fly</name>
    <dbReference type="NCBI Taxonomy" id="103775"/>
    <lineage>
        <taxon>Eukaryota</taxon>
        <taxon>Metazoa</taxon>
        <taxon>Ecdysozoa</taxon>
        <taxon>Arthropoda</taxon>
        <taxon>Hexapoda</taxon>
        <taxon>Insecta</taxon>
        <taxon>Pterygota</taxon>
        <taxon>Neoptera</taxon>
        <taxon>Endopterygota</taxon>
        <taxon>Diptera</taxon>
        <taxon>Brachycera</taxon>
        <taxon>Muscomorpha</taxon>
        <taxon>Ephydroidea</taxon>
        <taxon>Drosophilidae</taxon>
        <taxon>Drosophila</taxon>
        <taxon>Sophophora</taxon>
    </lineage>
</organism>
<feature type="region of interest" description="Disordered" evidence="2">
    <location>
        <begin position="1"/>
        <end position="36"/>
    </location>
</feature>
<protein>
    <submittedName>
        <fullName evidence="3">Uncharacterized protein</fullName>
    </submittedName>
</protein>
<feature type="compositionally biased region" description="Polar residues" evidence="2">
    <location>
        <begin position="11"/>
        <end position="25"/>
    </location>
</feature>
<accession>A0A9P9YAR8</accession>
<evidence type="ECO:0000256" key="1">
    <source>
        <dbReference type="SAM" id="Coils"/>
    </source>
</evidence>
<evidence type="ECO:0000313" key="3">
    <source>
        <dbReference type="EMBL" id="KAI8033104.1"/>
    </source>
</evidence>
<dbReference type="EMBL" id="JAMKOV010000199">
    <property type="protein sequence ID" value="KAI8033104.1"/>
    <property type="molecule type" value="Genomic_DNA"/>
</dbReference>
<keyword evidence="1" id="KW-0175">Coiled coil</keyword>
<evidence type="ECO:0000313" key="4">
    <source>
        <dbReference type="Proteomes" id="UP001059596"/>
    </source>
</evidence>
<keyword evidence="4" id="KW-1185">Reference proteome</keyword>
<name>A0A9P9YAR8_9MUSC</name>
<feature type="coiled-coil region" evidence="1">
    <location>
        <begin position="198"/>
        <end position="253"/>
    </location>
</feature>
<dbReference type="Proteomes" id="UP001059596">
    <property type="component" value="Unassembled WGS sequence"/>
</dbReference>